<comment type="function">
    <text evidence="5">Functions as a cell surface receptor and performs physiological functions on the surface of neurons relevant to neurite growth, neuronal adhesion and axonogenesis.</text>
</comment>
<evidence type="ECO:0000256" key="5">
    <source>
        <dbReference type="RuleBase" id="RU367156"/>
    </source>
</evidence>
<comment type="similarity">
    <text evidence="5">Belongs to the APP family.</text>
</comment>
<keyword evidence="2" id="KW-0812">Transmembrane</keyword>
<dbReference type="Pfam" id="PF10515">
    <property type="entry name" value="APP_amyloid"/>
    <property type="match status" value="1"/>
</dbReference>
<organism evidence="7">
    <name type="scientific">Dugong dugon</name>
    <name type="common">Dugong</name>
    <name type="synonym">Trichechus dugon</name>
    <dbReference type="NCBI Taxonomy" id="29137"/>
    <lineage>
        <taxon>Eukaryota</taxon>
        <taxon>Metazoa</taxon>
        <taxon>Chordata</taxon>
        <taxon>Craniata</taxon>
        <taxon>Vertebrata</taxon>
        <taxon>Euteleostomi</taxon>
        <taxon>Mammalia</taxon>
        <taxon>Eutheria</taxon>
        <taxon>Afrotheria</taxon>
        <taxon>Sirenia</taxon>
        <taxon>Dugongidae</taxon>
        <taxon>Dugong</taxon>
    </lineage>
</organism>
<dbReference type="Gene3D" id="2.30.29.30">
    <property type="entry name" value="Pleckstrin-homology domain (PH domain)/Phosphotyrosine-binding domain (PTB)"/>
    <property type="match status" value="1"/>
</dbReference>
<keyword evidence="5" id="KW-1003">Cell membrane</keyword>
<dbReference type="GO" id="GO:0005798">
    <property type="term" value="C:Golgi-associated vesicle"/>
    <property type="evidence" value="ECO:0007669"/>
    <property type="project" value="UniProtKB-UniRule"/>
</dbReference>
<dbReference type="GO" id="GO:0009986">
    <property type="term" value="C:cell surface"/>
    <property type="evidence" value="ECO:0007669"/>
    <property type="project" value="TreeGrafter"/>
</dbReference>
<dbReference type="GO" id="GO:0045121">
    <property type="term" value="C:membrane raft"/>
    <property type="evidence" value="ECO:0007669"/>
    <property type="project" value="TreeGrafter"/>
</dbReference>
<dbReference type="PROSITE" id="PS00320">
    <property type="entry name" value="APP_INTRA"/>
    <property type="match status" value="1"/>
</dbReference>
<keyword evidence="4" id="KW-0472">Membrane</keyword>
<comment type="subcellular location">
    <subcellularLocation>
        <location evidence="5">Cell membrane</location>
        <topology evidence="5">Single-pass type I membrane protein</topology>
    </subcellularLocation>
    <subcellularLocation>
        <location evidence="1">Membrane</location>
        <topology evidence="1">Single-pass type I membrane protein</topology>
    </subcellularLocation>
</comment>
<dbReference type="EMBL" id="KR827278">
    <property type="protein sequence ID" value="AKN52373.1"/>
    <property type="molecule type" value="Genomic_DNA"/>
</dbReference>
<dbReference type="GO" id="GO:0005102">
    <property type="term" value="F:signaling receptor binding"/>
    <property type="evidence" value="ECO:0007669"/>
    <property type="project" value="TreeGrafter"/>
</dbReference>
<dbReference type="InterPro" id="IPR008155">
    <property type="entry name" value="Amyloid_glyco"/>
</dbReference>
<dbReference type="GO" id="GO:0007417">
    <property type="term" value="P:central nervous system development"/>
    <property type="evidence" value="ECO:0007669"/>
    <property type="project" value="TreeGrafter"/>
</dbReference>
<dbReference type="InterPro" id="IPR019745">
    <property type="entry name" value="Amyloid_glyco_intracell_CS"/>
</dbReference>
<dbReference type="GO" id="GO:0005886">
    <property type="term" value="C:plasma membrane"/>
    <property type="evidence" value="ECO:0007669"/>
    <property type="project" value="UniProtKB-SubCell"/>
</dbReference>
<name>A0A0H4APV9_DUGDU</name>
<dbReference type="PANTHER" id="PTHR23103">
    <property type="entry name" value="ALZHEIMER'S DISEASE BETA-AMYLOID RELATED"/>
    <property type="match status" value="1"/>
</dbReference>
<dbReference type="GO" id="GO:0005794">
    <property type="term" value="C:Golgi apparatus"/>
    <property type="evidence" value="ECO:0007669"/>
    <property type="project" value="TreeGrafter"/>
</dbReference>
<gene>
    <name evidence="7" type="primary">APP</name>
</gene>
<dbReference type="EMBL" id="KR827277">
    <property type="protein sequence ID" value="AKN52372.1"/>
    <property type="molecule type" value="Genomic_DNA"/>
</dbReference>
<reference evidence="7" key="1">
    <citation type="journal article" date="2015" name="Mol. Phylogenet. Evol.">
        <title>Interordinal gene capture, the phylogenetic position of Steller's sea cow based on molecular and morphological data, and the macroevolutionary history of Sirenia.</title>
        <authorList>
            <person name="Springer M.S."/>
            <person name="Signore A.V."/>
            <person name="Paijmans J.L."/>
            <person name="Velez-Juarbe J."/>
            <person name="Domning D.P."/>
            <person name="Bauer C.E."/>
            <person name="He K."/>
            <person name="Crerar L."/>
            <person name="Campos P.F."/>
            <person name="Murphy W.J."/>
            <person name="Meredith R.W."/>
            <person name="Gatesy J."/>
            <person name="Willerslev E."/>
            <person name="MacPhee R.D."/>
            <person name="Hofreiter M."/>
            <person name="Campbell K.L."/>
        </authorList>
    </citation>
    <scope>NUCLEOTIDE SEQUENCE</scope>
    <source>
        <strain evidence="8">MD118</strain>
        <strain evidence="7">MD33</strain>
        <tissue evidence="7">Blood</tissue>
    </source>
</reference>
<evidence type="ECO:0000313" key="7">
    <source>
        <dbReference type="EMBL" id="AKN52372.1"/>
    </source>
</evidence>
<evidence type="ECO:0000259" key="6">
    <source>
        <dbReference type="Pfam" id="PF10515"/>
    </source>
</evidence>
<evidence type="ECO:0000256" key="4">
    <source>
        <dbReference type="ARBA" id="ARBA00023136"/>
    </source>
</evidence>
<evidence type="ECO:0000256" key="2">
    <source>
        <dbReference type="ARBA" id="ARBA00022692"/>
    </source>
</evidence>
<dbReference type="GO" id="GO:0030546">
    <property type="term" value="F:signaling receptor activator activity"/>
    <property type="evidence" value="ECO:0007669"/>
    <property type="project" value="TreeGrafter"/>
</dbReference>
<evidence type="ECO:0000256" key="1">
    <source>
        <dbReference type="ARBA" id="ARBA00004479"/>
    </source>
</evidence>
<dbReference type="GO" id="GO:0005769">
    <property type="term" value="C:early endosome"/>
    <property type="evidence" value="ECO:0007669"/>
    <property type="project" value="TreeGrafter"/>
</dbReference>
<keyword evidence="5" id="KW-0034">Amyloid</keyword>
<dbReference type="PANTHER" id="PTHR23103:SF7">
    <property type="entry name" value="AMYLOID-BETA PRECURSOR PROTEIN"/>
    <property type="match status" value="1"/>
</dbReference>
<dbReference type="InterPro" id="IPR011993">
    <property type="entry name" value="PH-like_dom_sf"/>
</dbReference>
<accession>A0A0H4APV9</accession>
<feature type="non-terminal residue" evidence="7">
    <location>
        <position position="1"/>
    </location>
</feature>
<dbReference type="InterPro" id="IPR019543">
    <property type="entry name" value="APP_amyloid_C"/>
</dbReference>
<evidence type="ECO:0000256" key="3">
    <source>
        <dbReference type="ARBA" id="ARBA00022989"/>
    </source>
</evidence>
<keyword evidence="3" id="KW-1133">Transmembrane helix</keyword>
<sequence>VDAAVTPEERHLSKMQQNGYENPTYKFFEQMQN</sequence>
<protein>
    <recommendedName>
        <fullName evidence="5">Amyloid-beta A4 protein</fullName>
    </recommendedName>
</protein>
<proteinExistence type="inferred from homology"/>
<evidence type="ECO:0000313" key="8">
    <source>
        <dbReference type="EMBL" id="AKN52373.1"/>
    </source>
</evidence>
<dbReference type="AlphaFoldDB" id="A0A0H4APV9"/>
<dbReference type="GO" id="GO:0007409">
    <property type="term" value="P:axonogenesis"/>
    <property type="evidence" value="ECO:0007669"/>
    <property type="project" value="TreeGrafter"/>
</dbReference>
<feature type="domain" description="Beta-amyloid precursor protein C-terminal" evidence="6">
    <location>
        <begin position="1"/>
        <end position="29"/>
    </location>
</feature>